<organism evidence="2 3">
    <name type="scientific">Acanthopleuribacter pedis</name>
    <dbReference type="NCBI Taxonomy" id="442870"/>
    <lineage>
        <taxon>Bacteria</taxon>
        <taxon>Pseudomonadati</taxon>
        <taxon>Acidobacteriota</taxon>
        <taxon>Holophagae</taxon>
        <taxon>Acanthopleuribacterales</taxon>
        <taxon>Acanthopleuribacteraceae</taxon>
        <taxon>Acanthopleuribacter</taxon>
    </lineage>
</organism>
<keyword evidence="1" id="KW-0732">Signal</keyword>
<dbReference type="AlphaFoldDB" id="A0A8J7QPU0"/>
<protein>
    <submittedName>
        <fullName evidence="2">Uncharacterized protein</fullName>
    </submittedName>
</protein>
<evidence type="ECO:0000313" key="2">
    <source>
        <dbReference type="EMBL" id="MBO1321910.1"/>
    </source>
</evidence>
<dbReference type="EMBL" id="JAFREP010000029">
    <property type="protein sequence ID" value="MBO1321910.1"/>
    <property type="molecule type" value="Genomic_DNA"/>
</dbReference>
<proteinExistence type="predicted"/>
<keyword evidence="3" id="KW-1185">Reference proteome</keyword>
<name>A0A8J7QPU0_9BACT</name>
<feature type="signal peptide" evidence="1">
    <location>
        <begin position="1"/>
        <end position="19"/>
    </location>
</feature>
<comment type="caution">
    <text evidence="2">The sequence shown here is derived from an EMBL/GenBank/DDBJ whole genome shotgun (WGS) entry which is preliminary data.</text>
</comment>
<feature type="chain" id="PRO_5035148501" evidence="1">
    <location>
        <begin position="20"/>
        <end position="572"/>
    </location>
</feature>
<reference evidence="2" key="1">
    <citation type="submission" date="2021-03" db="EMBL/GenBank/DDBJ databases">
        <authorList>
            <person name="Wang G."/>
        </authorList>
    </citation>
    <scope>NUCLEOTIDE SEQUENCE</scope>
    <source>
        <strain evidence="2">KCTC 12899</strain>
    </source>
</reference>
<sequence length="572" mass="60912">MMRLGCCLSLFCLLTPGFAGEGTAATFTHTYPVPHLATGWQNYLTVDNVGADRATFQVTWYNGAGVCVLEREVTLGGFESLRLDPAASADSAESGRITTDHAELQFRVAYIETTQQGTAEFALTEQTGSVLQFNFGVYPGDVVPLTWKGLALMNTGTATAAVRLYALDETGSVLAEAVRELAPNQRLRDIIENLFPGLTYSQVARVTAVADQPLAGINISGNAFRQLLFGAARQGGVAPVTQTGRPQSLPDFASLQLYDGDSPLNQAIAADAPVDPHSAALIAGMQNAGALVVQVGQYSAPVFFAEPDTPRVTVNLACGVPWELGVTAMDNVPMPAWAEAAEDVDGAANPPVACGEDADQDNHLVVLDPVNRCEYTFWQARRENGVWTASYGAAISMDSDGIFPNGMSSRGSGFSFLGGLIWPDELRTGRIQHALVFSYPFVSAGGPVAPATDSDGVSDAAFAIPEGARLQLDPDLDLAALDLTPYERTIARALQEYGMFLVDQGGASGIGLYAVDPVSAARNPYEGLWPNEDYVALPNIPLSAFRVLALGEQDASFRERLRLPDNACVTYR</sequence>
<gene>
    <name evidence="2" type="ORF">J3U88_25745</name>
</gene>
<dbReference type="Proteomes" id="UP000664417">
    <property type="component" value="Unassembled WGS sequence"/>
</dbReference>
<accession>A0A8J7QPU0</accession>
<evidence type="ECO:0000256" key="1">
    <source>
        <dbReference type="SAM" id="SignalP"/>
    </source>
</evidence>
<dbReference type="RefSeq" id="WP_207861882.1">
    <property type="nucleotide sequence ID" value="NZ_JAFREP010000029.1"/>
</dbReference>
<evidence type="ECO:0000313" key="3">
    <source>
        <dbReference type="Proteomes" id="UP000664417"/>
    </source>
</evidence>